<feature type="transmembrane region" description="Helical" evidence="6">
    <location>
        <begin position="427"/>
        <end position="444"/>
    </location>
</feature>
<feature type="transmembrane region" description="Helical" evidence="6">
    <location>
        <begin position="206"/>
        <end position="223"/>
    </location>
</feature>
<dbReference type="AlphaFoldDB" id="A0A0G3CBC7"/>
<feature type="transmembrane region" description="Helical" evidence="6">
    <location>
        <begin position="339"/>
        <end position="357"/>
    </location>
</feature>
<feature type="transmembrane region" description="Helical" evidence="6">
    <location>
        <begin position="296"/>
        <end position="318"/>
    </location>
</feature>
<gene>
    <name evidence="7" type="ORF">MCM1_0126</name>
</gene>
<feature type="transmembrane region" description="Helical" evidence="6">
    <location>
        <begin position="244"/>
        <end position="266"/>
    </location>
</feature>
<keyword evidence="3 6" id="KW-0812">Transmembrane</keyword>
<dbReference type="Gene3D" id="1.20.1740.10">
    <property type="entry name" value="Amino acid/polyamine transporter I"/>
    <property type="match status" value="1"/>
</dbReference>
<feature type="transmembrane region" description="Helical" evidence="6">
    <location>
        <begin position="112"/>
        <end position="135"/>
    </location>
</feature>
<evidence type="ECO:0000313" key="8">
    <source>
        <dbReference type="Proteomes" id="UP000035331"/>
    </source>
</evidence>
<dbReference type="PANTHER" id="PTHR42770:SF11">
    <property type="entry name" value="INNER MEMBRANE TRANSPORT PROTEIN YBAT"/>
    <property type="match status" value="1"/>
</dbReference>
<dbReference type="EMBL" id="CP008746">
    <property type="protein sequence ID" value="AKJ37248.1"/>
    <property type="molecule type" value="Genomic_DNA"/>
</dbReference>
<feature type="transmembrane region" description="Helical" evidence="6">
    <location>
        <begin position="173"/>
        <end position="194"/>
    </location>
</feature>
<dbReference type="PANTHER" id="PTHR42770">
    <property type="entry name" value="AMINO ACID TRANSPORTER-RELATED"/>
    <property type="match status" value="1"/>
</dbReference>
<protein>
    <submittedName>
        <fullName evidence="7">Amino acid transporter</fullName>
    </submittedName>
</protein>
<dbReference type="GO" id="GO:0005886">
    <property type="term" value="C:plasma membrane"/>
    <property type="evidence" value="ECO:0007669"/>
    <property type="project" value="UniProtKB-SubCell"/>
</dbReference>
<evidence type="ECO:0000256" key="2">
    <source>
        <dbReference type="ARBA" id="ARBA00022475"/>
    </source>
</evidence>
<evidence type="ECO:0000256" key="6">
    <source>
        <dbReference type="SAM" id="Phobius"/>
    </source>
</evidence>
<evidence type="ECO:0000256" key="1">
    <source>
        <dbReference type="ARBA" id="ARBA00004651"/>
    </source>
</evidence>
<keyword evidence="5 6" id="KW-0472">Membrane</keyword>
<keyword evidence="2" id="KW-1003">Cell membrane</keyword>
<dbReference type="Proteomes" id="UP000035331">
    <property type="component" value="Chromosome"/>
</dbReference>
<dbReference type="InterPro" id="IPR002293">
    <property type="entry name" value="AA/rel_permease1"/>
</dbReference>
<dbReference type="Pfam" id="PF13520">
    <property type="entry name" value="AA_permease_2"/>
    <property type="match status" value="1"/>
</dbReference>
<feature type="transmembrane region" description="Helical" evidence="6">
    <location>
        <begin position="6"/>
        <end position="26"/>
    </location>
</feature>
<dbReference type="GO" id="GO:0022857">
    <property type="term" value="F:transmembrane transporter activity"/>
    <property type="evidence" value="ECO:0007669"/>
    <property type="project" value="InterPro"/>
</dbReference>
<dbReference type="PIRSF" id="PIRSF006060">
    <property type="entry name" value="AA_transporter"/>
    <property type="match status" value="1"/>
</dbReference>
<name>A0A0G3CBC7_METBA</name>
<feature type="transmembrane region" description="Helical" evidence="6">
    <location>
        <begin position="147"/>
        <end position="166"/>
    </location>
</feature>
<keyword evidence="4 6" id="KW-1133">Transmembrane helix</keyword>
<evidence type="ECO:0000256" key="5">
    <source>
        <dbReference type="ARBA" id="ARBA00023136"/>
    </source>
</evidence>
<evidence type="ECO:0000256" key="3">
    <source>
        <dbReference type="ARBA" id="ARBA00022692"/>
    </source>
</evidence>
<proteinExistence type="predicted"/>
<comment type="subcellular location">
    <subcellularLocation>
        <location evidence="1">Cell membrane</location>
        <topology evidence="1">Multi-pass membrane protein</topology>
    </subcellularLocation>
</comment>
<feature type="transmembrane region" description="Helical" evidence="6">
    <location>
        <begin position="402"/>
        <end position="421"/>
    </location>
</feature>
<feature type="transmembrane region" description="Helical" evidence="6">
    <location>
        <begin position="38"/>
        <end position="58"/>
    </location>
</feature>
<reference evidence="8" key="1">
    <citation type="submission" date="2014-06" db="EMBL/GenBank/DDBJ databases">
        <title>The complete genome sequence of Methanosarcina barkeri CM1.</title>
        <authorList>
            <consortium name="Pastoral Greenhouse Gas Research Consortium"/>
            <person name="Lambie S.C."/>
            <person name="Leahy S.C."/>
            <person name="Kelly W.J."/>
            <person name="Li D."/>
            <person name="Reilly K."/>
            <person name="Attwood G.T."/>
            <person name="Altermann E."/>
        </authorList>
    </citation>
    <scope>NUCLEOTIDE SEQUENCE [LARGE SCALE GENOMIC DNA]</scope>
    <source>
        <strain evidence="8">CM1</strain>
    </source>
</reference>
<dbReference type="PATRIC" id="fig|796385.3.peg.151"/>
<dbReference type="InterPro" id="IPR050367">
    <property type="entry name" value="APC_superfamily"/>
</dbReference>
<sequence length="447" mass="48985">MFHFYYLLLLLFLYLSFSSFDAGLIMKGESELKKELNLLEVTLVAIGNILGAGIYVLMGKAAGLAGNMVWFSFLFAGATATLSAFSYMELASMFPGAGAEYGFVRRAFGERIGLFIGLLVIYFVAITSSAVALGFGRYFSNLFGNGYLIGTLGLFIFLSLIMVYGIKESARLAIFISFIEVSGLLIVIYTGLPYLGTVNYLEATDLAGIFQASTLIFFAFLGFEDIVRLSQETKKAEKTTPKALLIAIFVTVFLYICVAVTAVSVLDFRVLGLSGAPLADVVAISLGNKAFVLMSWIALFSTMNTVLVVMLGGSRIVYGMADSGTLPNFFSRVHPSYRTPWVAILGVSFLSALFTLFKDVAIVANISNFMIFIIFFMVNLSLIKLRYTNPGRSRPFKVPLNIGRFPLIPFLGALSTVFLFFQLSLEVITYGLVFVGIGILIVLFRTR</sequence>
<evidence type="ECO:0000313" key="7">
    <source>
        <dbReference type="EMBL" id="AKJ37248.1"/>
    </source>
</evidence>
<accession>A0A0G3CBC7</accession>
<evidence type="ECO:0000256" key="4">
    <source>
        <dbReference type="ARBA" id="ARBA00022989"/>
    </source>
</evidence>
<feature type="transmembrane region" description="Helical" evidence="6">
    <location>
        <begin position="70"/>
        <end position="91"/>
    </location>
</feature>
<organism evidence="7 8">
    <name type="scientific">Methanosarcina barkeri CM1</name>
    <dbReference type="NCBI Taxonomy" id="796385"/>
    <lineage>
        <taxon>Archaea</taxon>
        <taxon>Methanobacteriati</taxon>
        <taxon>Methanobacteriota</taxon>
        <taxon>Stenosarchaea group</taxon>
        <taxon>Methanomicrobia</taxon>
        <taxon>Methanosarcinales</taxon>
        <taxon>Methanosarcinaceae</taxon>
        <taxon>Methanosarcina</taxon>
    </lineage>
</organism>
<reference evidence="7 8" key="2">
    <citation type="journal article" date="2015" name="Stand. Genomic Sci.">
        <title>The complete genome sequence of the rumen methanogen Methanosarcina barkeri CM1.</title>
        <authorList>
            <person name="Lambie S.C."/>
            <person name="Kelly W.J."/>
            <person name="Leahy S.C."/>
            <person name="Li D."/>
            <person name="Reilly K."/>
            <person name="McAllister T.A."/>
            <person name="Valle E.R."/>
            <person name="Attwood G.T."/>
            <person name="Altermann E."/>
        </authorList>
    </citation>
    <scope>NUCLEOTIDE SEQUENCE [LARGE SCALE GENOMIC DNA]</scope>
    <source>
        <strain evidence="7 8">CM1</strain>
    </source>
</reference>
<feature type="transmembrane region" description="Helical" evidence="6">
    <location>
        <begin position="363"/>
        <end position="382"/>
    </location>
</feature>